<dbReference type="AlphaFoldDB" id="A0A4Y2BQ83"/>
<organism evidence="1 2">
    <name type="scientific">Araneus ventricosus</name>
    <name type="common">Orbweaver spider</name>
    <name type="synonym">Epeira ventricosa</name>
    <dbReference type="NCBI Taxonomy" id="182803"/>
    <lineage>
        <taxon>Eukaryota</taxon>
        <taxon>Metazoa</taxon>
        <taxon>Ecdysozoa</taxon>
        <taxon>Arthropoda</taxon>
        <taxon>Chelicerata</taxon>
        <taxon>Arachnida</taxon>
        <taxon>Araneae</taxon>
        <taxon>Araneomorphae</taxon>
        <taxon>Entelegynae</taxon>
        <taxon>Araneoidea</taxon>
        <taxon>Araneidae</taxon>
        <taxon>Araneus</taxon>
    </lineage>
</organism>
<dbReference type="EMBL" id="BGPR01000102">
    <property type="protein sequence ID" value="GBL94372.1"/>
    <property type="molecule type" value="Genomic_DNA"/>
</dbReference>
<gene>
    <name evidence="1" type="ORF">AVEN_7348_1</name>
</gene>
<dbReference type="Proteomes" id="UP000499080">
    <property type="component" value="Unassembled WGS sequence"/>
</dbReference>
<evidence type="ECO:0000313" key="2">
    <source>
        <dbReference type="Proteomes" id="UP000499080"/>
    </source>
</evidence>
<accession>A0A4Y2BQ83</accession>
<reference evidence="1 2" key="1">
    <citation type="journal article" date="2019" name="Sci. Rep.">
        <title>Orb-weaving spider Araneus ventricosus genome elucidates the spidroin gene catalogue.</title>
        <authorList>
            <person name="Kono N."/>
            <person name="Nakamura H."/>
            <person name="Ohtoshi R."/>
            <person name="Moran D.A.P."/>
            <person name="Shinohara A."/>
            <person name="Yoshida Y."/>
            <person name="Fujiwara M."/>
            <person name="Mori M."/>
            <person name="Tomita M."/>
            <person name="Arakawa K."/>
        </authorList>
    </citation>
    <scope>NUCLEOTIDE SEQUENCE [LARGE SCALE GENOMIC DNA]</scope>
</reference>
<evidence type="ECO:0000313" key="1">
    <source>
        <dbReference type="EMBL" id="GBL94372.1"/>
    </source>
</evidence>
<keyword evidence="2" id="KW-1185">Reference proteome</keyword>
<name>A0A4Y2BQ83_ARAVE</name>
<protein>
    <submittedName>
        <fullName evidence="1">Uncharacterized protein</fullName>
    </submittedName>
</protein>
<proteinExistence type="predicted"/>
<sequence>MENDAVFANIPKNTKHSKQEKTALVEISSTKRQRITNNNSNMSNKSAQRLIANQLTMRTRPPKRLLTPRRYLYAAGKFQKNLHNFVPNRDGEKILVFSGSYILSPRSRSMASILPVFHNISVNVSFQP</sequence>
<comment type="caution">
    <text evidence="1">The sequence shown here is derived from an EMBL/GenBank/DDBJ whole genome shotgun (WGS) entry which is preliminary data.</text>
</comment>